<dbReference type="InterPro" id="IPR050416">
    <property type="entry name" value="FAD-linked_Oxidoreductase"/>
</dbReference>
<dbReference type="Proteomes" id="UP001241169">
    <property type="component" value="Unassembled WGS sequence"/>
</dbReference>
<keyword evidence="4" id="KW-0560">Oxidoreductase</keyword>
<dbReference type="Gene3D" id="3.30.465.10">
    <property type="match status" value="1"/>
</dbReference>
<dbReference type="InterPro" id="IPR016169">
    <property type="entry name" value="FAD-bd_PCMH_sub2"/>
</dbReference>
<proteinExistence type="inferred from homology"/>
<comment type="caution">
    <text evidence="5">The sequence shown here is derived from an EMBL/GenBank/DDBJ whole genome shotgun (WGS) entry which is preliminary data.</text>
</comment>
<gene>
    <name evidence="5" type="ORF">CPAR01_03453</name>
</gene>
<sequence>MGLKDVNCVLAPLISLRGRENTVGVSGFLLGGGFSWFSGEVGFAADNVAEYEVVLASGNVIRASQHVNSDLLKALKGGACNFGLVAKFVLKTFPSRNLYGGVMVFPWAQKNAIVQKFVEMIDGNTNGHPEDTGFAAAAWSLSGGKRMSFVVANIEGQSNSTAFAGLEVLSPVVDVRANLPVTSIAAQITSPSGGYQILSSFDAVIEDIQDQDQVQDGNDFRNVYLLTPFPTLFSNYGDNVLGLDEIHKKNSIVFSIQGIFPNMKYVGLLRQRLKEATADIEAYARATGQLIPYLYLNYAGQDQKPLATYGEENFRFLKRVAEKYDPGQFFQYSVPGGFKIKDV</sequence>
<dbReference type="RefSeq" id="XP_060355068.1">
    <property type="nucleotide sequence ID" value="XM_060487740.1"/>
</dbReference>
<comment type="similarity">
    <text evidence="1">Belongs to the oxygen-dependent FAD-linked oxidoreductase family.</text>
</comment>
<keyword evidence="3" id="KW-0274">FAD</keyword>
<keyword evidence="2" id="KW-0285">Flavoprotein</keyword>
<reference evidence="5 6" key="1">
    <citation type="submission" date="2016-10" db="EMBL/GenBank/DDBJ databases">
        <title>The genome sequence of Colletotrichum fioriniae PJ7.</title>
        <authorList>
            <person name="Baroncelli R."/>
        </authorList>
    </citation>
    <scope>NUCLEOTIDE SEQUENCE [LARGE SCALE GENOMIC DNA]</scope>
    <source>
        <strain evidence="5 6">IMI 384185</strain>
    </source>
</reference>
<dbReference type="SUPFAM" id="SSF56176">
    <property type="entry name" value="FAD-binding/transporter-associated domain-like"/>
    <property type="match status" value="1"/>
</dbReference>
<evidence type="ECO:0000313" key="6">
    <source>
        <dbReference type="Proteomes" id="UP001241169"/>
    </source>
</evidence>
<name>A0ABQ9T2E3_9PEZI</name>
<protein>
    <submittedName>
        <fullName evidence="5">FAD binding domain-containing protein</fullName>
    </submittedName>
</protein>
<dbReference type="GeneID" id="85371639"/>
<evidence type="ECO:0000256" key="3">
    <source>
        <dbReference type="ARBA" id="ARBA00022827"/>
    </source>
</evidence>
<dbReference type="PANTHER" id="PTHR42973">
    <property type="entry name" value="BINDING OXIDOREDUCTASE, PUTATIVE (AFU_ORTHOLOGUE AFUA_1G17690)-RELATED"/>
    <property type="match status" value="1"/>
</dbReference>
<evidence type="ECO:0000256" key="1">
    <source>
        <dbReference type="ARBA" id="ARBA00005466"/>
    </source>
</evidence>
<dbReference type="PANTHER" id="PTHR42973:SF53">
    <property type="entry name" value="FAD-BINDING PCMH-TYPE DOMAIN-CONTAINING PROTEIN-RELATED"/>
    <property type="match status" value="1"/>
</dbReference>
<accession>A0ABQ9T2E3</accession>
<evidence type="ECO:0000256" key="4">
    <source>
        <dbReference type="ARBA" id="ARBA00023002"/>
    </source>
</evidence>
<evidence type="ECO:0000313" key="5">
    <source>
        <dbReference type="EMBL" id="KAK1545951.1"/>
    </source>
</evidence>
<dbReference type="InterPro" id="IPR036318">
    <property type="entry name" value="FAD-bd_PCMH-like_sf"/>
</dbReference>
<evidence type="ECO:0000256" key="2">
    <source>
        <dbReference type="ARBA" id="ARBA00022630"/>
    </source>
</evidence>
<dbReference type="EMBL" id="MOPA01000002">
    <property type="protein sequence ID" value="KAK1545951.1"/>
    <property type="molecule type" value="Genomic_DNA"/>
</dbReference>
<keyword evidence="6" id="KW-1185">Reference proteome</keyword>
<organism evidence="5 6">
    <name type="scientific">Colletotrichum paranaense</name>
    <dbReference type="NCBI Taxonomy" id="1914294"/>
    <lineage>
        <taxon>Eukaryota</taxon>
        <taxon>Fungi</taxon>
        <taxon>Dikarya</taxon>
        <taxon>Ascomycota</taxon>
        <taxon>Pezizomycotina</taxon>
        <taxon>Sordariomycetes</taxon>
        <taxon>Hypocreomycetidae</taxon>
        <taxon>Glomerellales</taxon>
        <taxon>Glomerellaceae</taxon>
        <taxon>Colletotrichum</taxon>
        <taxon>Colletotrichum acutatum species complex</taxon>
    </lineage>
</organism>